<accession>R8BH73</accession>
<keyword evidence="2" id="KW-0472">Membrane</keyword>
<evidence type="ECO:0000256" key="1">
    <source>
        <dbReference type="SAM" id="MobiDB-lite"/>
    </source>
</evidence>
<evidence type="ECO:0000313" key="4">
    <source>
        <dbReference type="Proteomes" id="UP000014074"/>
    </source>
</evidence>
<evidence type="ECO:0000313" key="3">
    <source>
        <dbReference type="EMBL" id="EON98651.1"/>
    </source>
</evidence>
<dbReference type="Proteomes" id="UP000014074">
    <property type="component" value="Unassembled WGS sequence"/>
</dbReference>
<gene>
    <name evidence="3" type="ORF">UCRPA7_5781</name>
</gene>
<keyword evidence="2" id="KW-1133">Transmembrane helix</keyword>
<dbReference type="AlphaFoldDB" id="R8BH73"/>
<reference evidence="4" key="1">
    <citation type="journal article" date="2013" name="Genome Announc.">
        <title>Draft genome sequence of the ascomycete Phaeoacremonium aleophilum strain UCR-PA7, a causal agent of the esca disease complex in grapevines.</title>
        <authorList>
            <person name="Blanco-Ulate B."/>
            <person name="Rolshausen P."/>
            <person name="Cantu D."/>
        </authorList>
    </citation>
    <scope>NUCLEOTIDE SEQUENCE [LARGE SCALE GENOMIC DNA]</scope>
    <source>
        <strain evidence="4">UCR-PA7</strain>
    </source>
</reference>
<dbReference type="GeneID" id="19326370"/>
<dbReference type="eggNOG" id="ENOG502SG6B">
    <property type="taxonomic scope" value="Eukaryota"/>
</dbReference>
<protein>
    <submittedName>
        <fullName evidence="3">Uncharacterized protein</fullName>
    </submittedName>
</protein>
<feature type="compositionally biased region" description="Basic and acidic residues" evidence="1">
    <location>
        <begin position="25"/>
        <end position="34"/>
    </location>
</feature>
<dbReference type="EMBL" id="KB933203">
    <property type="protein sequence ID" value="EON98651.1"/>
    <property type="molecule type" value="Genomic_DNA"/>
</dbReference>
<feature type="transmembrane region" description="Helical" evidence="2">
    <location>
        <begin position="133"/>
        <end position="154"/>
    </location>
</feature>
<dbReference type="HOGENOM" id="CLU_121547_0_0_1"/>
<organism evidence="3 4">
    <name type="scientific">Phaeoacremonium minimum (strain UCR-PA7)</name>
    <name type="common">Esca disease fungus</name>
    <name type="synonym">Togninia minima</name>
    <dbReference type="NCBI Taxonomy" id="1286976"/>
    <lineage>
        <taxon>Eukaryota</taxon>
        <taxon>Fungi</taxon>
        <taxon>Dikarya</taxon>
        <taxon>Ascomycota</taxon>
        <taxon>Pezizomycotina</taxon>
        <taxon>Sordariomycetes</taxon>
        <taxon>Sordariomycetidae</taxon>
        <taxon>Togniniales</taxon>
        <taxon>Togniniaceae</taxon>
        <taxon>Phaeoacremonium</taxon>
    </lineage>
</organism>
<dbReference type="KEGG" id="tmn:UCRPA7_5781"/>
<sequence>MASPVIDEKAGMPTVPLTVRTATHVSDHSSHDSDTLTPTAEKNGLSIDMVRTSEASTPSTRNCNNPFDTDIEAMVTSSSEQQFNSRKSLRCSKLATNDCEMWPGKDHWKRKAKAAKMKRSCNCLAHLSKRNRIIVKILIGLLIIGIAVGVGVGISKPLGAGIWHPKDS</sequence>
<keyword evidence="2" id="KW-0812">Transmembrane</keyword>
<dbReference type="OrthoDB" id="5214669at2759"/>
<evidence type="ECO:0000256" key="2">
    <source>
        <dbReference type="SAM" id="Phobius"/>
    </source>
</evidence>
<keyword evidence="4" id="KW-1185">Reference proteome</keyword>
<feature type="region of interest" description="Disordered" evidence="1">
    <location>
        <begin position="23"/>
        <end position="42"/>
    </location>
</feature>
<dbReference type="RefSeq" id="XP_007916516.1">
    <property type="nucleotide sequence ID" value="XM_007918325.1"/>
</dbReference>
<name>R8BH73_PHAM7</name>
<proteinExistence type="predicted"/>